<dbReference type="EMBL" id="CP046401">
    <property type="protein sequence ID" value="QGY45455.1"/>
    <property type="molecule type" value="Genomic_DNA"/>
</dbReference>
<proteinExistence type="predicted"/>
<reference evidence="2 3" key="1">
    <citation type="submission" date="2019-11" db="EMBL/GenBank/DDBJ databases">
        <authorList>
            <person name="Zheng R.K."/>
            <person name="Sun C.M."/>
        </authorList>
    </citation>
    <scope>NUCLEOTIDE SEQUENCE [LARGE SCALE GENOMIC DNA]</scope>
    <source>
        <strain evidence="2 3">WC007</strain>
    </source>
</reference>
<dbReference type="CDD" id="cd17933">
    <property type="entry name" value="DEXSc_RecD-like"/>
    <property type="match status" value="1"/>
</dbReference>
<accession>A0A6I6JR21</accession>
<dbReference type="CDD" id="cd18809">
    <property type="entry name" value="SF1_C_RecD"/>
    <property type="match status" value="1"/>
</dbReference>
<protein>
    <submittedName>
        <fullName evidence="2">AAA family ATPase</fullName>
    </submittedName>
</protein>
<dbReference type="InterPro" id="IPR027785">
    <property type="entry name" value="UvrD-like_helicase_C"/>
</dbReference>
<keyword evidence="3" id="KW-1185">Reference proteome</keyword>
<feature type="domain" description="UvrD-like helicase C-terminal" evidence="1">
    <location>
        <begin position="414"/>
        <end position="465"/>
    </location>
</feature>
<sequence length="479" mass="54468">MIKNHLQALLTQNLQFSPTSCQIRLIEGLADYISSDRPDEIMLIKGYAGTGKTTMINALAQALNLLKIRTVLMAPTGRAAKVIAGYTGKSAFTIHKKIYRQKSSADGMGNFVLDKNLYKNTYFIVDESSMISDQPGDSSVFGSGRLLDDLLEYVYSGENCRLVLVGDTAQLPPVGVNISPALDALQLENYGFSVKEYELTEVVRQESDSGVLFNATKMRRLIAADEQAPGFLEIKLESFSDIDRIGGGELIEKIGTCYDKYGFFETTVVTRSNKRANLYNKGIRGSILYKENEIEQGDLLMIVKNNYFWAGEGAELDFIANGDIAEIEKIYSYEELYGFRFANVNLRFVDYENVELDCKIFLETLAIETASFSQERNRELFEAVSEDYPDIRNKRERWKKIKENPYFNALQVKYAYALTCHKAQGGQWKAVFVDHGYLVEDMLDKEYYRWLYTAFTRPTEKLFLVNFNKNFFESAGTEL</sequence>
<dbReference type="SUPFAM" id="SSF52540">
    <property type="entry name" value="P-loop containing nucleoside triphosphate hydrolases"/>
    <property type="match status" value="1"/>
</dbReference>
<evidence type="ECO:0000259" key="1">
    <source>
        <dbReference type="Pfam" id="PF13538"/>
    </source>
</evidence>
<gene>
    <name evidence="2" type="ORF">GM418_17780</name>
</gene>
<dbReference type="Proteomes" id="UP000428260">
    <property type="component" value="Chromosome"/>
</dbReference>
<dbReference type="Pfam" id="PF13538">
    <property type="entry name" value="UvrD_C_2"/>
    <property type="match status" value="1"/>
</dbReference>
<dbReference type="RefSeq" id="WP_158868598.1">
    <property type="nucleotide sequence ID" value="NZ_CP046401.1"/>
</dbReference>
<dbReference type="InterPro" id="IPR027417">
    <property type="entry name" value="P-loop_NTPase"/>
</dbReference>
<dbReference type="KEGG" id="mcos:GM418_17780"/>
<evidence type="ECO:0000313" key="3">
    <source>
        <dbReference type="Proteomes" id="UP000428260"/>
    </source>
</evidence>
<organism evidence="2 3">
    <name type="scientific">Maribellus comscasis</name>
    <dbReference type="NCBI Taxonomy" id="2681766"/>
    <lineage>
        <taxon>Bacteria</taxon>
        <taxon>Pseudomonadati</taxon>
        <taxon>Bacteroidota</taxon>
        <taxon>Bacteroidia</taxon>
        <taxon>Marinilabiliales</taxon>
        <taxon>Prolixibacteraceae</taxon>
        <taxon>Maribellus</taxon>
    </lineage>
</organism>
<dbReference type="Gene3D" id="3.40.50.300">
    <property type="entry name" value="P-loop containing nucleotide triphosphate hydrolases"/>
    <property type="match status" value="2"/>
</dbReference>
<evidence type="ECO:0000313" key="2">
    <source>
        <dbReference type="EMBL" id="QGY45455.1"/>
    </source>
</evidence>
<dbReference type="Pfam" id="PF13604">
    <property type="entry name" value="AAA_30"/>
    <property type="match status" value="1"/>
</dbReference>
<dbReference type="AlphaFoldDB" id="A0A6I6JR21"/>
<name>A0A6I6JR21_9BACT</name>